<dbReference type="AlphaFoldDB" id="A0A6N8JCU5"/>
<feature type="transmembrane region" description="Helical" evidence="6">
    <location>
        <begin position="179"/>
        <end position="201"/>
    </location>
</feature>
<feature type="transmembrane region" description="Helical" evidence="6">
    <location>
        <begin position="213"/>
        <end position="236"/>
    </location>
</feature>
<feature type="transmembrane region" description="Helical" evidence="6">
    <location>
        <begin position="243"/>
        <end position="261"/>
    </location>
</feature>
<proteinExistence type="inferred from homology"/>
<evidence type="ECO:0000256" key="2">
    <source>
        <dbReference type="ARBA" id="ARBA00007362"/>
    </source>
</evidence>
<dbReference type="InterPro" id="IPR050638">
    <property type="entry name" value="AA-Vitamin_Transporters"/>
</dbReference>
<organism evidence="8 9">
    <name type="scientific">Chitinophaga oryziterrae</name>
    <dbReference type="NCBI Taxonomy" id="1031224"/>
    <lineage>
        <taxon>Bacteria</taxon>
        <taxon>Pseudomonadati</taxon>
        <taxon>Bacteroidota</taxon>
        <taxon>Chitinophagia</taxon>
        <taxon>Chitinophagales</taxon>
        <taxon>Chitinophagaceae</taxon>
        <taxon>Chitinophaga</taxon>
    </lineage>
</organism>
<dbReference type="RefSeq" id="WP_157301360.1">
    <property type="nucleotide sequence ID" value="NZ_BAAAZB010000002.1"/>
</dbReference>
<feature type="domain" description="EamA" evidence="7">
    <location>
        <begin position="11"/>
        <end position="137"/>
    </location>
</feature>
<dbReference type="EMBL" id="WRXO01000005">
    <property type="protein sequence ID" value="MVT42754.1"/>
    <property type="molecule type" value="Genomic_DNA"/>
</dbReference>
<evidence type="ECO:0000259" key="7">
    <source>
        <dbReference type="Pfam" id="PF00892"/>
    </source>
</evidence>
<feature type="transmembrane region" description="Helical" evidence="6">
    <location>
        <begin position="267"/>
        <end position="284"/>
    </location>
</feature>
<evidence type="ECO:0000256" key="5">
    <source>
        <dbReference type="ARBA" id="ARBA00023136"/>
    </source>
</evidence>
<feature type="transmembrane region" description="Helical" evidence="6">
    <location>
        <begin position="123"/>
        <end position="140"/>
    </location>
</feature>
<dbReference type="InterPro" id="IPR037185">
    <property type="entry name" value="EmrE-like"/>
</dbReference>
<keyword evidence="3 6" id="KW-0812">Transmembrane</keyword>
<keyword evidence="9" id="KW-1185">Reference proteome</keyword>
<dbReference type="InterPro" id="IPR000620">
    <property type="entry name" value="EamA_dom"/>
</dbReference>
<evidence type="ECO:0000256" key="4">
    <source>
        <dbReference type="ARBA" id="ARBA00022989"/>
    </source>
</evidence>
<feature type="transmembrane region" description="Helical" evidence="6">
    <location>
        <begin position="38"/>
        <end position="58"/>
    </location>
</feature>
<reference evidence="8 9" key="1">
    <citation type="submission" date="2019-12" db="EMBL/GenBank/DDBJ databases">
        <title>The draft genomic sequence of strain Chitinophaga oryziterrae JCM 16595.</title>
        <authorList>
            <person name="Zhang X."/>
        </authorList>
    </citation>
    <scope>NUCLEOTIDE SEQUENCE [LARGE SCALE GENOMIC DNA]</scope>
    <source>
        <strain evidence="8 9">JCM 16595</strain>
    </source>
</reference>
<keyword evidence="5 6" id="KW-0472">Membrane</keyword>
<protein>
    <submittedName>
        <fullName evidence="8">EamA family transporter</fullName>
    </submittedName>
</protein>
<feature type="domain" description="EamA" evidence="7">
    <location>
        <begin position="151"/>
        <end position="285"/>
    </location>
</feature>
<sequence>MNQRTIHWTIFLLLSLTWGSSFILMKIGLIGLTPYQVASLRILSAGISLLPFFIKFIGQTPRKKIPVIILSGILGNLLPAYLFCIAETHVDSSLAGMLNGLVPLMAILAGFFIFHQKIIKQQLLGICIGFLGVILLFTANGIDAGYWYYGLWIVLATICYGINISLVHNHLKGFSSMQLGSVALFFCGLFALPVLICSGFFSLLSGPDVPWQSIGASVTLGIMGTSVASVLFYILINKAGGMFASMVTYALPVVALMWGLVDGESISLLQVGCMLIILTGMYLVNRKKA</sequence>
<keyword evidence="4 6" id="KW-1133">Transmembrane helix</keyword>
<comment type="caution">
    <text evidence="8">The sequence shown here is derived from an EMBL/GenBank/DDBJ whole genome shotgun (WGS) entry which is preliminary data.</text>
</comment>
<evidence type="ECO:0000313" key="8">
    <source>
        <dbReference type="EMBL" id="MVT42754.1"/>
    </source>
</evidence>
<comment type="subcellular location">
    <subcellularLocation>
        <location evidence="1">Membrane</location>
        <topology evidence="1">Multi-pass membrane protein</topology>
    </subcellularLocation>
</comment>
<dbReference type="GO" id="GO:0016020">
    <property type="term" value="C:membrane"/>
    <property type="evidence" value="ECO:0007669"/>
    <property type="project" value="UniProtKB-SubCell"/>
</dbReference>
<feature type="transmembrane region" description="Helical" evidence="6">
    <location>
        <begin position="94"/>
        <end position="114"/>
    </location>
</feature>
<dbReference type="PANTHER" id="PTHR32322">
    <property type="entry name" value="INNER MEMBRANE TRANSPORTER"/>
    <property type="match status" value="1"/>
</dbReference>
<accession>A0A6N8JCU5</accession>
<dbReference type="PANTHER" id="PTHR32322:SF2">
    <property type="entry name" value="EAMA DOMAIN-CONTAINING PROTEIN"/>
    <property type="match status" value="1"/>
</dbReference>
<evidence type="ECO:0000256" key="6">
    <source>
        <dbReference type="SAM" id="Phobius"/>
    </source>
</evidence>
<name>A0A6N8JCU5_9BACT</name>
<dbReference type="OrthoDB" id="1117213at2"/>
<comment type="similarity">
    <text evidence="2">Belongs to the EamA transporter family.</text>
</comment>
<dbReference type="Proteomes" id="UP000468388">
    <property type="component" value="Unassembled WGS sequence"/>
</dbReference>
<dbReference type="Pfam" id="PF00892">
    <property type="entry name" value="EamA"/>
    <property type="match status" value="2"/>
</dbReference>
<feature type="transmembrane region" description="Helical" evidence="6">
    <location>
        <begin position="146"/>
        <end position="167"/>
    </location>
</feature>
<evidence type="ECO:0000256" key="3">
    <source>
        <dbReference type="ARBA" id="ARBA00022692"/>
    </source>
</evidence>
<feature type="transmembrane region" description="Helical" evidence="6">
    <location>
        <begin position="65"/>
        <end position="82"/>
    </location>
</feature>
<evidence type="ECO:0000313" key="9">
    <source>
        <dbReference type="Proteomes" id="UP000468388"/>
    </source>
</evidence>
<gene>
    <name evidence="8" type="ORF">GO495_19325</name>
</gene>
<feature type="transmembrane region" description="Helical" evidence="6">
    <location>
        <begin position="12"/>
        <end position="32"/>
    </location>
</feature>
<evidence type="ECO:0000256" key="1">
    <source>
        <dbReference type="ARBA" id="ARBA00004141"/>
    </source>
</evidence>
<dbReference type="SUPFAM" id="SSF103481">
    <property type="entry name" value="Multidrug resistance efflux transporter EmrE"/>
    <property type="match status" value="2"/>
</dbReference>